<dbReference type="RefSeq" id="WP_129314539.1">
    <property type="nucleotide sequence ID" value="NZ_NOIQ01000002.1"/>
</dbReference>
<evidence type="ECO:0000313" key="2">
    <source>
        <dbReference type="EMBL" id="MUN55218.1"/>
    </source>
</evidence>
<evidence type="ECO:0000259" key="1">
    <source>
        <dbReference type="Pfam" id="PF13460"/>
    </source>
</evidence>
<proteinExistence type="predicted"/>
<organism evidence="2 3">
    <name type="scientific">Rothia koreensis</name>
    <dbReference type="NCBI Taxonomy" id="592378"/>
    <lineage>
        <taxon>Bacteria</taxon>
        <taxon>Bacillati</taxon>
        <taxon>Actinomycetota</taxon>
        <taxon>Actinomycetes</taxon>
        <taxon>Micrococcales</taxon>
        <taxon>Micrococcaceae</taxon>
        <taxon>Rothia</taxon>
    </lineage>
</organism>
<sequence length="225" mass="23891">MAHVGIIGGHGKVALLAAPLLTEAGHTVTSIIRSQDQVADVEETGANALVKDISNLSTEQMTEVFKDQNIDAIIWSAGAGGGDPQRTWEVDRDAANRSMDAAENAGVKRYLMVSYLGASFDHGVPESEDFYAYAQSKAESDQHLRESDLDWTLVGPTALSLDEPSGKITITTERSDVKASRANVARVLVAVLADDSTIRKALPFTDGDTPIAQAIAEAPATDQLA</sequence>
<protein>
    <submittedName>
        <fullName evidence="2">NAD(P)H-binding protein</fullName>
    </submittedName>
</protein>
<dbReference type="InterPro" id="IPR016040">
    <property type="entry name" value="NAD(P)-bd_dom"/>
</dbReference>
<name>A0A7K1LJ61_9MICC</name>
<dbReference type="EMBL" id="WOGT01000004">
    <property type="protein sequence ID" value="MUN55218.1"/>
    <property type="molecule type" value="Genomic_DNA"/>
</dbReference>
<keyword evidence="3" id="KW-1185">Reference proteome</keyword>
<dbReference type="PANTHER" id="PTHR15020:SF50">
    <property type="entry name" value="UPF0659 PROTEIN YMR090W"/>
    <property type="match status" value="1"/>
</dbReference>
<dbReference type="OrthoDB" id="4248066at2"/>
<dbReference type="SUPFAM" id="SSF51735">
    <property type="entry name" value="NAD(P)-binding Rossmann-fold domains"/>
    <property type="match status" value="1"/>
</dbReference>
<gene>
    <name evidence="2" type="ORF">GMA10_08340</name>
</gene>
<dbReference type="CDD" id="cd05243">
    <property type="entry name" value="SDR_a5"/>
    <property type="match status" value="1"/>
</dbReference>
<reference evidence="2 3" key="1">
    <citation type="submission" date="2019-12" db="EMBL/GenBank/DDBJ databases">
        <authorList>
            <person name="Li J."/>
            <person name="Shi Y."/>
            <person name="Xu G."/>
            <person name="Xiao D."/>
            <person name="Ran X."/>
        </authorList>
    </citation>
    <scope>NUCLEOTIDE SEQUENCE [LARGE SCALE GENOMIC DNA]</scope>
    <source>
        <strain evidence="2 3">JCM 15915</strain>
    </source>
</reference>
<dbReference type="Pfam" id="PF13460">
    <property type="entry name" value="NAD_binding_10"/>
    <property type="match status" value="1"/>
</dbReference>
<comment type="caution">
    <text evidence="2">The sequence shown here is derived from an EMBL/GenBank/DDBJ whole genome shotgun (WGS) entry which is preliminary data.</text>
</comment>
<dbReference type="PANTHER" id="PTHR15020">
    <property type="entry name" value="FLAVIN REDUCTASE-RELATED"/>
    <property type="match status" value="1"/>
</dbReference>
<dbReference type="AlphaFoldDB" id="A0A7K1LJ61"/>
<accession>A0A7K1LJ61</accession>
<evidence type="ECO:0000313" key="3">
    <source>
        <dbReference type="Proteomes" id="UP000462152"/>
    </source>
</evidence>
<dbReference type="InterPro" id="IPR036291">
    <property type="entry name" value="NAD(P)-bd_dom_sf"/>
</dbReference>
<dbReference type="Gene3D" id="3.40.50.720">
    <property type="entry name" value="NAD(P)-binding Rossmann-like Domain"/>
    <property type="match status" value="1"/>
</dbReference>
<feature type="domain" description="NAD(P)-binding" evidence="1">
    <location>
        <begin position="8"/>
        <end position="194"/>
    </location>
</feature>
<dbReference type="Proteomes" id="UP000462152">
    <property type="component" value="Unassembled WGS sequence"/>
</dbReference>